<organism evidence="2">
    <name type="scientific">Rhodogorgon sp</name>
    <dbReference type="NCBI Taxonomy" id="2485824"/>
    <lineage>
        <taxon>Eukaryota</taxon>
        <taxon>Rhodophyta</taxon>
        <taxon>Florideophyceae</taxon>
        <taxon>Corallinophycidae</taxon>
        <taxon>Rhodogorgonales</taxon>
        <taxon>Rhodogorgonaceae</taxon>
        <taxon>Rhodogorgon</taxon>
    </lineage>
</organism>
<dbReference type="EMBL" id="MH281625">
    <property type="protein sequence ID" value="AYR06677.1"/>
    <property type="molecule type" value="Genomic_DNA"/>
</dbReference>
<evidence type="ECO:0000313" key="2">
    <source>
        <dbReference type="EMBL" id="AYR06677.1"/>
    </source>
</evidence>
<gene>
    <name evidence="2" type="primary">orf790</name>
</gene>
<sequence>MLKTLYCNKQETRNKEEQDLRELQCLKKEILIKYTKLKVFLLRYITNFAWPILKYERDIYALVQLRQRYFILLSRKYGLRAIQIEKQWYSWIGSLDMRIFSIGLIYRLRNKFIYGIHKLFFKKRNLLILLPNLKISNLLSYKNFDSEYICNFEEHIENFNEVKIFTIKDYIIQILFFQILNPIINNSIYIKKLNYYKTYNNLNMIKSQDYVEKLCKKCILVNNIDKIYNKVSCKQILTNFPLPKRFIKLLYNWVFILWYFQSEFKNNLFFKFPENIIDRLINNFVLEELRTFLYLKGGILLRNYNEINAFNLWEFKNSSFVNFKSDFVMNNIEVQLNMVNEWITEFNLIFGLEISFWQEQKRFKLLKLLLFCRYTMIYKEYIFSFYPLEESIKAFKYTVKYTLKNNLNLSPYYIIHLLNFIIKDWNKYFKVGDCKKFLEMDRFIQRRTWKYLKRKFRKVPSYVLFKKFYQVVKINNERIWQFRGVKRFKNVDVLLFCNLVKLF</sequence>
<keyword evidence="2" id="KW-0496">Mitochondrion</keyword>
<geneLocation type="mitochondrion" evidence="2"/>
<dbReference type="InterPro" id="IPR013597">
    <property type="entry name" value="Mat_intron_G2"/>
</dbReference>
<accession>A0A3G3MIK1</accession>
<proteinExistence type="predicted"/>
<protein>
    <recommendedName>
        <fullName evidence="1">Group II intron maturase-specific domain-containing protein</fullName>
    </recommendedName>
</protein>
<reference evidence="2" key="1">
    <citation type="journal article" date="2018" name="Genome Biol. Evol.">
        <title>Mitochondrial and Plastid Genomes from Coralline Red Algae Provide Insights into the Incongruent Evolutionary Histories of Organelles.</title>
        <authorList>
            <person name="Lee J."/>
            <person name="Song H.J."/>
            <person name="In Park S."/>
            <person name="Lee Y.M."/>
            <person name="Jeong S.Y."/>
            <person name="Oh Cho T."/>
            <person name="Kim J.H."/>
            <person name="Choi H.G."/>
            <person name="Choi C.G."/>
            <person name="Nelson W.A."/>
            <person name="Fredericq S."/>
            <person name="Bhattacharya D."/>
            <person name="Su Yoon H."/>
        </authorList>
    </citation>
    <scope>NUCLEOTIDE SEQUENCE</scope>
</reference>
<dbReference type="Pfam" id="PF08388">
    <property type="entry name" value="GIIM"/>
    <property type="match status" value="1"/>
</dbReference>
<evidence type="ECO:0000259" key="1">
    <source>
        <dbReference type="Pfam" id="PF08388"/>
    </source>
</evidence>
<name>A0A3G3MIK1_9FLOR</name>
<dbReference type="AlphaFoldDB" id="A0A3G3MIK1"/>
<feature type="domain" description="Group II intron maturase-specific" evidence="1">
    <location>
        <begin position="392"/>
        <end position="462"/>
    </location>
</feature>